<feature type="transmembrane region" description="Helical" evidence="1">
    <location>
        <begin position="20"/>
        <end position="40"/>
    </location>
</feature>
<dbReference type="AlphaFoldDB" id="A0A134AA42"/>
<reference evidence="3" key="1">
    <citation type="submission" date="2016-01" db="EMBL/GenBank/DDBJ databases">
        <authorList>
            <person name="Mitreva M."/>
            <person name="Pepin K.H."/>
            <person name="Mihindukulasuriya K.A."/>
            <person name="Fulton R."/>
            <person name="Fronick C."/>
            <person name="O'Laughlin M."/>
            <person name="Miner T."/>
            <person name="Herter B."/>
            <person name="Rosa B.A."/>
            <person name="Cordes M."/>
            <person name="Tomlinson C."/>
            <person name="Wollam A."/>
            <person name="Palsikar V.B."/>
            <person name="Mardis E.R."/>
            <person name="Wilson R.K."/>
        </authorList>
    </citation>
    <scope>NUCLEOTIDE SEQUENCE [LARGE SCALE GENOMIC DNA]</scope>
    <source>
        <strain evidence="3">KA00185</strain>
    </source>
</reference>
<evidence type="ECO:0000256" key="1">
    <source>
        <dbReference type="SAM" id="Phobius"/>
    </source>
</evidence>
<organism evidence="2 3">
    <name type="scientific">Leptotrichia wadei</name>
    <dbReference type="NCBI Taxonomy" id="157687"/>
    <lineage>
        <taxon>Bacteria</taxon>
        <taxon>Fusobacteriati</taxon>
        <taxon>Fusobacteriota</taxon>
        <taxon>Fusobacteriia</taxon>
        <taxon>Fusobacteriales</taxon>
        <taxon>Leptotrichiaceae</taxon>
        <taxon>Leptotrichia</taxon>
    </lineage>
</organism>
<keyword evidence="1" id="KW-0472">Membrane</keyword>
<keyword evidence="1" id="KW-1133">Transmembrane helix</keyword>
<keyword evidence="1" id="KW-0812">Transmembrane</keyword>
<dbReference type="PATRIC" id="fig|157687.3.peg.1387"/>
<gene>
    <name evidence="2" type="ORF">HMPREF3180_01391</name>
</gene>
<evidence type="ECO:0000313" key="3">
    <source>
        <dbReference type="Proteomes" id="UP000070483"/>
    </source>
</evidence>
<sequence>MFKQFCWHRKLCLKSENYILIIWNTSFFLVLEKFVINLLFKGI</sequence>
<protein>
    <submittedName>
        <fullName evidence="2">Uncharacterized protein</fullName>
    </submittedName>
</protein>
<comment type="caution">
    <text evidence="2">The sequence shown here is derived from an EMBL/GenBank/DDBJ whole genome shotgun (WGS) entry which is preliminary data.</text>
</comment>
<dbReference type="STRING" id="157687.HMPREF3180_01391"/>
<name>A0A134AA42_9FUSO</name>
<accession>A0A134AA42</accession>
<dbReference type="Proteomes" id="UP000070483">
    <property type="component" value="Unassembled WGS sequence"/>
</dbReference>
<evidence type="ECO:0000313" key="2">
    <source>
        <dbReference type="EMBL" id="KXB64564.1"/>
    </source>
</evidence>
<dbReference type="EMBL" id="LSDD01000096">
    <property type="protein sequence ID" value="KXB64564.1"/>
    <property type="molecule type" value="Genomic_DNA"/>
</dbReference>
<keyword evidence="3" id="KW-1185">Reference proteome</keyword>
<proteinExistence type="predicted"/>